<evidence type="ECO:0000256" key="1">
    <source>
        <dbReference type="ARBA" id="ARBA00004651"/>
    </source>
</evidence>
<keyword evidence="5 7" id="KW-0472">Membrane</keyword>
<feature type="compositionally biased region" description="Polar residues" evidence="6">
    <location>
        <begin position="162"/>
        <end position="175"/>
    </location>
</feature>
<evidence type="ECO:0000256" key="7">
    <source>
        <dbReference type="SAM" id="Phobius"/>
    </source>
</evidence>
<keyword evidence="2" id="KW-1003">Cell membrane</keyword>
<proteinExistence type="predicted"/>
<accession>A0A6I6D5M9</accession>
<dbReference type="InterPro" id="IPR020948">
    <property type="entry name" value="P_starv_induced_PsiE-like"/>
</dbReference>
<dbReference type="AlphaFoldDB" id="A0A6I6D5M9"/>
<dbReference type="Proteomes" id="UP000427716">
    <property type="component" value="Chromosome"/>
</dbReference>
<keyword evidence="3 7" id="KW-0812">Transmembrane</keyword>
<gene>
    <name evidence="8" type="ORF">GM160_07250</name>
</gene>
<dbReference type="EMBL" id="CP046415">
    <property type="protein sequence ID" value="QGT78711.1"/>
    <property type="molecule type" value="Genomic_DNA"/>
</dbReference>
<dbReference type="Pfam" id="PF06146">
    <property type="entry name" value="PsiE"/>
    <property type="match status" value="1"/>
</dbReference>
<keyword evidence="9" id="KW-1185">Reference proteome</keyword>
<feature type="transmembrane region" description="Helical" evidence="7">
    <location>
        <begin position="131"/>
        <end position="150"/>
    </location>
</feature>
<reference evidence="8 9" key="1">
    <citation type="submission" date="2019-11" db="EMBL/GenBank/DDBJ databases">
        <authorList>
            <person name="Zhang J."/>
            <person name="Sun C."/>
        </authorList>
    </citation>
    <scope>NUCLEOTIDE SEQUENCE [LARGE SCALE GENOMIC DNA]</scope>
    <source>
        <strain evidence="9">sp2</strain>
    </source>
</reference>
<evidence type="ECO:0000256" key="2">
    <source>
        <dbReference type="ARBA" id="ARBA00022475"/>
    </source>
</evidence>
<dbReference type="RefSeq" id="WP_136867147.1">
    <property type="nucleotide sequence ID" value="NZ_CP046415.1"/>
</dbReference>
<evidence type="ECO:0000313" key="8">
    <source>
        <dbReference type="EMBL" id="QGT78711.1"/>
    </source>
</evidence>
<evidence type="ECO:0000256" key="6">
    <source>
        <dbReference type="SAM" id="MobiDB-lite"/>
    </source>
</evidence>
<dbReference type="GO" id="GO:0005886">
    <property type="term" value="C:plasma membrane"/>
    <property type="evidence" value="ECO:0007669"/>
    <property type="project" value="UniProtKB-SubCell"/>
</dbReference>
<name>A0A6I6D5M9_9GAMM</name>
<feature type="region of interest" description="Disordered" evidence="6">
    <location>
        <begin position="161"/>
        <end position="187"/>
    </location>
</feature>
<protein>
    <submittedName>
        <fullName evidence="8">Diguanylate cyclase</fullName>
    </submittedName>
</protein>
<dbReference type="KEGG" id="ghl:GM160_07250"/>
<feature type="transmembrane region" description="Helical" evidence="7">
    <location>
        <begin position="107"/>
        <end position="125"/>
    </location>
</feature>
<evidence type="ECO:0000313" key="9">
    <source>
        <dbReference type="Proteomes" id="UP000427716"/>
    </source>
</evidence>
<comment type="subcellular location">
    <subcellularLocation>
        <location evidence="1">Cell membrane</location>
        <topology evidence="1">Multi-pass membrane protein</topology>
    </subcellularLocation>
</comment>
<feature type="transmembrane region" description="Helical" evidence="7">
    <location>
        <begin position="69"/>
        <end position="86"/>
    </location>
</feature>
<feature type="transmembrane region" description="Helical" evidence="7">
    <location>
        <begin position="31"/>
        <end position="49"/>
    </location>
</feature>
<evidence type="ECO:0000256" key="4">
    <source>
        <dbReference type="ARBA" id="ARBA00022989"/>
    </source>
</evidence>
<evidence type="ECO:0000256" key="5">
    <source>
        <dbReference type="ARBA" id="ARBA00023136"/>
    </source>
</evidence>
<sequence>MAHIHLRRTRHTSDLRRYWKVMTLSERFEQVIAAVLGVIVAVVILLALWELLRLVVNTLVLQHQNVLDHSVFQKLFGAILTLLIAMEFQHSIIKVIERREHIIQTKIVILIALLALARKFIILDMSSTTPMMLLALSVGVVALGAVYWLIEQRDAIRIDQEATPTVTGSNGTRARTQAPHPRDGNGA</sequence>
<evidence type="ECO:0000256" key="3">
    <source>
        <dbReference type="ARBA" id="ARBA00022692"/>
    </source>
</evidence>
<organism evidence="8 9">
    <name type="scientific">Guyparkeria halophila</name>
    <dbReference type="NCBI Taxonomy" id="47960"/>
    <lineage>
        <taxon>Bacteria</taxon>
        <taxon>Pseudomonadati</taxon>
        <taxon>Pseudomonadota</taxon>
        <taxon>Gammaproteobacteria</taxon>
        <taxon>Chromatiales</taxon>
        <taxon>Thioalkalibacteraceae</taxon>
        <taxon>Guyparkeria</taxon>
    </lineage>
</organism>
<keyword evidence="4 7" id="KW-1133">Transmembrane helix</keyword>